<dbReference type="OrthoDB" id="523901at2759"/>
<comment type="similarity">
    <text evidence="1">Belongs to the PUR DNA-binding protein family.</text>
</comment>
<keyword evidence="2" id="KW-0238">DNA-binding</keyword>
<evidence type="ECO:0000313" key="6">
    <source>
        <dbReference type="Proteomes" id="UP000054324"/>
    </source>
</evidence>
<gene>
    <name evidence="5" type="ORF">T265_10576</name>
</gene>
<evidence type="ECO:0000256" key="3">
    <source>
        <dbReference type="SAM" id="MobiDB-lite"/>
    </source>
</evidence>
<organism evidence="5 6">
    <name type="scientific">Opisthorchis viverrini</name>
    <name type="common">Southeast Asian liver fluke</name>
    <dbReference type="NCBI Taxonomy" id="6198"/>
    <lineage>
        <taxon>Eukaryota</taxon>
        <taxon>Metazoa</taxon>
        <taxon>Spiralia</taxon>
        <taxon>Lophotrochozoa</taxon>
        <taxon>Platyhelminthes</taxon>
        <taxon>Trematoda</taxon>
        <taxon>Digenea</taxon>
        <taxon>Opisthorchiida</taxon>
        <taxon>Opisthorchiata</taxon>
        <taxon>Opisthorchiidae</taxon>
        <taxon>Opisthorchis</taxon>
    </lineage>
</organism>
<sequence>MMQCPSDVLTLSIPLIRRTLEGLRIACDENLVDLDYADDIILVSAKERKTQVFLDELTKFIPSFGVHLAPTKCKVMLVDIQSLNALFTIQGEALEVVERFAYLGRCIGPDCSTTNDANTRNCKARVAFSNFKHLWRQDDGHQAEQELATRTLRIQNKRFYLDVKQNRRGRFVKITEAGSGGQKSRILMSIAVALEMQEKVSKLSDIYSQLPSHNPQCLAQDGRLASDTIVRDSRRYYLDLKENERGRFLRLAMLTMGVRDQIAIPAQGMIELRNALADLTHEYAGDVENDAFSDLPESKVLFVGNKTFYFDVGSNRYGVYLRISEVRANVRSSVTIPEQHCGRFRDIISELSAKMSEQKVSNGCPPMNGDNEEKVPAAKLAEKPKAVADAPTANEPIAVA</sequence>
<evidence type="ECO:0000259" key="4">
    <source>
        <dbReference type="PROSITE" id="PS50878"/>
    </source>
</evidence>
<dbReference type="FunFam" id="3.30.2450.30:FF:000003">
    <property type="entry name" value="Histone acetyltransferase"/>
    <property type="match status" value="1"/>
</dbReference>
<feature type="region of interest" description="Disordered" evidence="3">
    <location>
        <begin position="381"/>
        <end position="400"/>
    </location>
</feature>
<dbReference type="STRING" id="6198.A0A074Z1Y8"/>
<accession>A0A074Z1Y8</accession>
<dbReference type="PANTHER" id="PTHR12611">
    <property type="entry name" value="PUR-TRANSCRIPTIONAL ACTIVATOR"/>
    <property type="match status" value="1"/>
</dbReference>
<dbReference type="CTD" id="20324744"/>
<dbReference type="Gene3D" id="3.10.450.700">
    <property type="match status" value="1"/>
</dbReference>
<dbReference type="GO" id="GO:0000981">
    <property type="term" value="F:DNA-binding transcription factor activity, RNA polymerase II-specific"/>
    <property type="evidence" value="ECO:0007669"/>
    <property type="project" value="TreeGrafter"/>
</dbReference>
<dbReference type="GO" id="GO:0000977">
    <property type="term" value="F:RNA polymerase II transcription regulatory region sequence-specific DNA binding"/>
    <property type="evidence" value="ECO:0007669"/>
    <property type="project" value="InterPro"/>
</dbReference>
<dbReference type="AlphaFoldDB" id="A0A074Z1Y8"/>
<dbReference type="GO" id="GO:0032422">
    <property type="term" value="F:purine-rich negative regulatory element binding"/>
    <property type="evidence" value="ECO:0007669"/>
    <property type="project" value="InterPro"/>
</dbReference>
<name>A0A074Z1Y8_OPIVI</name>
<dbReference type="Pfam" id="PF04845">
    <property type="entry name" value="PurA"/>
    <property type="match status" value="1"/>
</dbReference>
<dbReference type="EMBL" id="KL597003">
    <property type="protein sequence ID" value="KER20998.1"/>
    <property type="molecule type" value="Genomic_DNA"/>
</dbReference>
<keyword evidence="6" id="KW-1185">Reference proteome</keyword>
<dbReference type="InterPro" id="IPR006628">
    <property type="entry name" value="PUR-bd_fam"/>
</dbReference>
<evidence type="ECO:0000256" key="1">
    <source>
        <dbReference type="ARBA" id="ARBA00009251"/>
    </source>
</evidence>
<dbReference type="GeneID" id="20324744"/>
<dbReference type="RefSeq" id="XP_009175250.1">
    <property type="nucleotide sequence ID" value="XM_009176986.1"/>
</dbReference>
<protein>
    <recommendedName>
        <fullName evidence="4">Reverse transcriptase domain-containing protein</fullName>
    </recommendedName>
</protein>
<dbReference type="KEGG" id="ovi:T265_10576"/>
<reference evidence="5 6" key="1">
    <citation type="submission" date="2013-11" db="EMBL/GenBank/DDBJ databases">
        <title>Opisthorchis viverrini - life in the bile duct.</title>
        <authorList>
            <person name="Young N.D."/>
            <person name="Nagarajan N."/>
            <person name="Lin S.J."/>
            <person name="Korhonen P.K."/>
            <person name="Jex A.R."/>
            <person name="Hall R.S."/>
            <person name="Safavi-Hemami H."/>
            <person name="Kaewkong W."/>
            <person name="Bertrand D."/>
            <person name="Gao S."/>
            <person name="Seet Q."/>
            <person name="Wongkham S."/>
            <person name="Teh B.T."/>
            <person name="Wongkham C."/>
            <person name="Intapan P.M."/>
            <person name="Maleewong W."/>
            <person name="Yang X."/>
            <person name="Hu M."/>
            <person name="Wang Z."/>
            <person name="Hofmann A."/>
            <person name="Sternberg P.W."/>
            <person name="Tan P."/>
            <person name="Wang J."/>
            <person name="Gasser R.B."/>
        </authorList>
    </citation>
    <scope>NUCLEOTIDE SEQUENCE [LARGE SCALE GENOMIC DNA]</scope>
</reference>
<dbReference type="InterPro" id="IPR000477">
    <property type="entry name" value="RT_dom"/>
</dbReference>
<evidence type="ECO:0000256" key="2">
    <source>
        <dbReference type="ARBA" id="ARBA00023125"/>
    </source>
</evidence>
<proteinExistence type="inferred from homology"/>
<dbReference type="GO" id="GO:0005634">
    <property type="term" value="C:nucleus"/>
    <property type="evidence" value="ECO:0007669"/>
    <property type="project" value="TreeGrafter"/>
</dbReference>
<dbReference type="Proteomes" id="UP000054324">
    <property type="component" value="Unassembled WGS sequence"/>
</dbReference>
<dbReference type="SMART" id="SM00712">
    <property type="entry name" value="PUR"/>
    <property type="match status" value="3"/>
</dbReference>
<feature type="domain" description="Reverse transcriptase" evidence="4">
    <location>
        <begin position="1"/>
        <end position="107"/>
    </location>
</feature>
<evidence type="ECO:0000313" key="5">
    <source>
        <dbReference type="EMBL" id="KER20998.1"/>
    </source>
</evidence>
<dbReference type="Gene3D" id="3.30.2450.30">
    <property type="match status" value="1"/>
</dbReference>
<dbReference type="PANTHER" id="PTHR12611:SF0">
    <property type="entry name" value="PURINE-RICH BINDING PROTEIN-ALPHA, ISOFORM B"/>
    <property type="match status" value="1"/>
</dbReference>
<dbReference type="PROSITE" id="PS50878">
    <property type="entry name" value="RT_POL"/>
    <property type="match status" value="1"/>
</dbReference>